<name>A0ABY7NL92_9SPHN</name>
<proteinExistence type="predicted"/>
<protein>
    <recommendedName>
        <fullName evidence="3">DUF3077 domain-containing protein</fullName>
    </recommendedName>
</protein>
<accession>A0ABY7NL92</accession>
<dbReference type="RefSeq" id="WP_270076947.1">
    <property type="nucleotide sequence ID" value="NZ_CP115174.1"/>
</dbReference>
<evidence type="ECO:0008006" key="3">
    <source>
        <dbReference type="Google" id="ProtNLM"/>
    </source>
</evidence>
<evidence type="ECO:0000313" key="1">
    <source>
        <dbReference type="EMBL" id="WBO22299.1"/>
    </source>
</evidence>
<evidence type="ECO:0000313" key="2">
    <source>
        <dbReference type="Proteomes" id="UP001210865"/>
    </source>
</evidence>
<keyword evidence="2" id="KW-1185">Reference proteome</keyword>
<dbReference type="Proteomes" id="UP001210865">
    <property type="component" value="Chromosome"/>
</dbReference>
<gene>
    <name evidence="1" type="ORF">PBT88_19485</name>
</gene>
<organism evidence="1 2">
    <name type="scientific">Sphingomonas abietis</name>
    <dbReference type="NCBI Taxonomy" id="3012344"/>
    <lineage>
        <taxon>Bacteria</taxon>
        <taxon>Pseudomonadati</taxon>
        <taxon>Pseudomonadota</taxon>
        <taxon>Alphaproteobacteria</taxon>
        <taxon>Sphingomonadales</taxon>
        <taxon>Sphingomonadaceae</taxon>
        <taxon>Sphingomonas</taxon>
    </lineage>
</organism>
<dbReference type="EMBL" id="CP115174">
    <property type="protein sequence ID" value="WBO22299.1"/>
    <property type="molecule type" value="Genomic_DNA"/>
</dbReference>
<reference evidence="1 2" key="1">
    <citation type="submission" date="2022-12" db="EMBL/GenBank/DDBJ databases">
        <title>Sphingomonas abieness sp. nov., an endophytic bacterium isolated from Abies koreana.</title>
        <authorList>
            <person name="Jiang L."/>
            <person name="Lee J."/>
        </authorList>
    </citation>
    <scope>NUCLEOTIDE SEQUENCE [LARGE SCALE GENOMIC DNA]</scope>
    <source>
        <strain evidence="2">PAMB 00755</strain>
    </source>
</reference>
<sequence>MTSADAFDPPEAYGANAELLDGAITNLIVILDIIGDIAGEEYAKDASGSKIRHILGLANIAADEAKRANRAFVGADHALYQKRPA</sequence>